<evidence type="ECO:0000313" key="1">
    <source>
        <dbReference type="EMBL" id="CCO50276.1"/>
    </source>
</evidence>
<organism evidence="1 2">
    <name type="scientific">Vibrio nigripulchritudo SOn1</name>
    <dbReference type="NCBI Taxonomy" id="1238450"/>
    <lineage>
        <taxon>Bacteria</taxon>
        <taxon>Pseudomonadati</taxon>
        <taxon>Pseudomonadota</taxon>
        <taxon>Gammaproteobacteria</taxon>
        <taxon>Vibrionales</taxon>
        <taxon>Vibrionaceae</taxon>
        <taxon>Vibrio</taxon>
    </lineage>
</organism>
<comment type="caution">
    <text evidence="1">The sequence shown here is derived from an EMBL/GenBank/DDBJ whole genome shotgun (WGS) entry which is preliminary data.</text>
</comment>
<gene>
    <name evidence="1" type="ORF">VIBNISOn1_p0113</name>
</gene>
<reference evidence="1 2" key="1">
    <citation type="journal article" date="2013" name="ISME J.">
        <title>Comparative genomics of pathogenic lineages of Vibrio nigripulchritudo identifies virulence-associated traits.</title>
        <authorList>
            <person name="Goudenege D."/>
            <person name="Labreuche Y."/>
            <person name="Krin E."/>
            <person name="Ansquer D."/>
            <person name="Mangenot S."/>
            <person name="Calteau A."/>
            <person name="Medigue C."/>
            <person name="Mazel D."/>
            <person name="Polz M.F."/>
            <person name="Le Roux F."/>
        </authorList>
    </citation>
    <scope>NUCLEOTIDE SEQUENCE [LARGE SCALE GENOMIC DNA]</scope>
    <source>
        <strain evidence="1 2">SOn1</strain>
    </source>
</reference>
<protein>
    <submittedName>
        <fullName evidence="1">Uncharacterized protein</fullName>
    </submittedName>
</protein>
<accession>A0AAV2VZT1</accession>
<dbReference type="AlphaFoldDB" id="A0AAV2VZT1"/>
<dbReference type="Proteomes" id="UP000018211">
    <property type="component" value="Unassembled WGS sequence"/>
</dbReference>
<evidence type="ECO:0000313" key="2">
    <source>
        <dbReference type="Proteomes" id="UP000018211"/>
    </source>
</evidence>
<proteinExistence type="predicted"/>
<name>A0AAV2VZT1_9VIBR</name>
<dbReference type="EMBL" id="CAOF01000200">
    <property type="protein sequence ID" value="CCO50276.1"/>
    <property type="molecule type" value="Genomic_DNA"/>
</dbReference>
<sequence length="191" mass="22000">MSIYQIRNINRHFKVLEHDPFQRAIDAGDDALLDRLYNEPVASKGLSDIWVEESVKFTAHYNTSLKTPDISVWGSFLVLTQRAVEVLWPYIGSDGELLPIVIDDEKFQVFNVMSFGQEDKVSTKREYIDGYPTGLESLKFMESSVTDKWVFKSLMQGGNLLYCDEKLKALCDKSDLRGVYFDLDLLDVFEY</sequence>
<dbReference type="RefSeq" id="WP_022614145.1">
    <property type="nucleotide sequence ID" value="NZ_LK391966.1"/>
</dbReference>